<dbReference type="AlphaFoldDB" id="A0AAT9LFP0"/>
<accession>A0AAT9LFP0</accession>
<proteinExistence type="inferred from homology"/>
<feature type="transmembrane region" description="Helical" evidence="4">
    <location>
        <begin position="409"/>
        <end position="429"/>
    </location>
</feature>
<evidence type="ECO:0000256" key="3">
    <source>
        <dbReference type="SAM" id="MobiDB-lite"/>
    </source>
</evidence>
<evidence type="ECO:0000313" key="5">
    <source>
        <dbReference type="EMBL" id="QUL98973.1"/>
    </source>
</evidence>
<dbReference type="GO" id="GO:0016020">
    <property type="term" value="C:membrane"/>
    <property type="evidence" value="ECO:0007669"/>
    <property type="project" value="InterPro"/>
</dbReference>
<organism evidence="5">
    <name type="scientific">Candidatus Fermentithermobacillus carboniphilus</name>
    <dbReference type="NCBI Taxonomy" id="3085328"/>
    <lineage>
        <taxon>Bacteria</taxon>
        <taxon>Bacillati</taxon>
        <taxon>Bacillota</taxon>
        <taxon>Candidatus Fermentithermobacillia</taxon>
        <taxon>Candidatus Fermentithermobacillales</taxon>
        <taxon>Candidatus Fermentithermobacillaceae</taxon>
        <taxon>Candidatus Fermentithermobacillus</taxon>
    </lineage>
</organism>
<keyword evidence="2 4" id="KW-0472">Membrane</keyword>
<comment type="similarity">
    <text evidence="1">Belongs to the GerABKA family.</text>
</comment>
<protein>
    <submittedName>
        <fullName evidence="5">Spore germination protein</fullName>
    </submittedName>
</protein>
<dbReference type="PIRSF" id="PIRSF005690">
    <property type="entry name" value="GerBA"/>
    <property type="match status" value="1"/>
</dbReference>
<keyword evidence="4" id="KW-0812">Transmembrane</keyword>
<feature type="transmembrane region" description="Helical" evidence="4">
    <location>
        <begin position="386"/>
        <end position="403"/>
    </location>
</feature>
<feature type="region of interest" description="Disordered" evidence="3">
    <location>
        <begin position="516"/>
        <end position="550"/>
    </location>
</feature>
<reference evidence="5" key="2">
    <citation type="journal article" date="2023" name="Biology">
        <title>Prokaryotic Life Associated with Coal-Fire Gas Vents Revealed by Metagenomics.</title>
        <authorList>
            <person name="Kadnikov V.V."/>
            <person name="Mardanov A.V."/>
            <person name="Beletsky A.V."/>
            <person name="Karnachuk O.V."/>
            <person name="Ravin N.V."/>
        </authorList>
    </citation>
    <scope>NUCLEOTIDE SEQUENCE</scope>
    <source>
        <strain evidence="5">Bu02</strain>
    </source>
</reference>
<dbReference type="InterPro" id="IPR050768">
    <property type="entry name" value="UPF0353/GerABKA_families"/>
</dbReference>
<dbReference type="KEGG" id="fcz:IMF26_02570"/>
<dbReference type="InterPro" id="IPR004995">
    <property type="entry name" value="Spore_Ger"/>
</dbReference>
<evidence type="ECO:0000256" key="1">
    <source>
        <dbReference type="ARBA" id="ARBA00005278"/>
    </source>
</evidence>
<sequence length="550" mass="60790">MIRRLIARVFSKKRQTRFRGTETLMGKRDPAQIPISPLIDINRDRLREAYGGSPDLIMRLVRGGPKGKIRFLVVHLDSLIDQEMLSRAVIQPLTEPRYRWRSAEEAYTEAKDRIILASDVKEVRILDELVEHLGGGSCGVLVDGIPRAIVIRIPGWEQRAVDEPTTEATIRGPKEGFIETLRVNTSILRRRIKDPRLRIEERTVGTVTRTIVALAYIDGLADPGVIQEARSRLEKIKVDSIQESGQIEEYIEDAPLSPFPTVLRTERPDKVVAALLEGRLAILTDGTPFVLIAPATFTMFLTASEDYYERFFIGSALRAVRFPAFLFSLTLPALYVAVTTFHQEMLPTPLILSIAAQREGIPFPAIVEAFLMEVLFEILREAGVRLPRIVGHAVSIIGALVIGEAAMRAGLVSAAMVVVVATTGIASFATPVFSIAIGARLLRFVMIALGGTLGFFGVVAGLYGLSIHLASLRSFGVPFLEPLAPLIPSDLKDIILRVPWWAMRTRPKLVSKKEPIRQAKDLLPRPGRGLPETTLSAKDQNGRKKINGQG</sequence>
<feature type="transmembrane region" description="Helical" evidence="4">
    <location>
        <begin position="320"/>
        <end position="341"/>
    </location>
</feature>
<evidence type="ECO:0000256" key="2">
    <source>
        <dbReference type="ARBA" id="ARBA00023136"/>
    </source>
</evidence>
<reference evidence="5" key="1">
    <citation type="submission" date="2020-10" db="EMBL/GenBank/DDBJ databases">
        <authorList>
            <person name="Kadnikov V."/>
            <person name="Beletsky A.V."/>
            <person name="Mardanov A.V."/>
            <person name="Karnachuk O.V."/>
            <person name="Ravin N.V."/>
        </authorList>
    </citation>
    <scope>NUCLEOTIDE SEQUENCE</scope>
    <source>
        <strain evidence="5">Bu02</strain>
    </source>
</reference>
<dbReference type="EMBL" id="CP062796">
    <property type="protein sequence ID" value="QUL98973.1"/>
    <property type="molecule type" value="Genomic_DNA"/>
</dbReference>
<gene>
    <name evidence="5" type="ORF">IMF26_02570</name>
</gene>
<dbReference type="GO" id="GO:0009847">
    <property type="term" value="P:spore germination"/>
    <property type="evidence" value="ECO:0007669"/>
    <property type="project" value="InterPro"/>
</dbReference>
<dbReference type="PANTHER" id="PTHR22550:SF5">
    <property type="entry name" value="LEUCINE ZIPPER PROTEIN 4"/>
    <property type="match status" value="1"/>
</dbReference>
<feature type="transmembrane region" description="Helical" evidence="4">
    <location>
        <begin position="361"/>
        <end position="379"/>
    </location>
</feature>
<evidence type="ECO:0000256" key="4">
    <source>
        <dbReference type="SAM" id="Phobius"/>
    </source>
</evidence>
<dbReference type="Pfam" id="PF03323">
    <property type="entry name" value="GerA"/>
    <property type="match status" value="1"/>
</dbReference>
<dbReference type="PANTHER" id="PTHR22550">
    <property type="entry name" value="SPORE GERMINATION PROTEIN"/>
    <property type="match status" value="1"/>
</dbReference>
<keyword evidence="4" id="KW-1133">Transmembrane helix</keyword>
<name>A0AAT9LFP0_9FIRM</name>
<feature type="transmembrane region" description="Helical" evidence="4">
    <location>
        <begin position="441"/>
        <end position="465"/>
    </location>
</feature>